<feature type="active site" description="Proton acceptor" evidence="14">
    <location>
        <position position="230"/>
    </location>
</feature>
<comment type="pathway">
    <text evidence="2">Protein modification; protein glycosylation.</text>
</comment>
<dbReference type="GO" id="GO:0045134">
    <property type="term" value="F:UDP phosphatase activity"/>
    <property type="evidence" value="ECO:0007669"/>
    <property type="project" value="TreeGrafter"/>
</dbReference>
<dbReference type="EC" id="3.6.1.42" evidence="11"/>
<dbReference type="Pfam" id="PF01150">
    <property type="entry name" value="GDA1_CD39"/>
    <property type="match status" value="1"/>
</dbReference>
<dbReference type="CDD" id="cd24040">
    <property type="entry name" value="ASKHA_NBD_GDA1"/>
    <property type="match status" value="1"/>
</dbReference>
<protein>
    <recommendedName>
        <fullName evidence="13">Guanosine-diphosphatase</fullName>
        <ecNumber evidence="11">3.6.1.42</ecNumber>
    </recommendedName>
</protein>
<evidence type="ECO:0000256" key="12">
    <source>
        <dbReference type="ARBA" id="ARBA00050779"/>
    </source>
</evidence>
<evidence type="ECO:0000256" key="6">
    <source>
        <dbReference type="ARBA" id="ARBA00022968"/>
    </source>
</evidence>
<dbReference type="GO" id="GO:0000139">
    <property type="term" value="C:Golgi membrane"/>
    <property type="evidence" value="ECO:0007669"/>
    <property type="project" value="UniProtKB-SubCell"/>
</dbReference>
<keyword evidence="7" id="KW-1133">Transmembrane helix</keyword>
<dbReference type="PANTHER" id="PTHR11782:SF83">
    <property type="entry name" value="GUANOSINE-DIPHOSPHATASE"/>
    <property type="match status" value="1"/>
</dbReference>
<dbReference type="AlphaFoldDB" id="A0A1G4M8N8"/>
<evidence type="ECO:0000256" key="17">
    <source>
        <dbReference type="SAM" id="MobiDB-lite"/>
    </source>
</evidence>
<keyword evidence="9" id="KW-0472">Membrane</keyword>
<dbReference type="STRING" id="4955.A0A1G4M8N8"/>
<keyword evidence="15" id="KW-0547">Nucleotide-binding</keyword>
<sequence>MVGIGSIIRNYRFLIGSFTAVMLILLLRSSNSGEFKKANLPSLTEADGSQDFNTLPVGGPGYLEDTKTEKGNPSVANEVKNGSKGEASSDALKGYSTGKKCDKEHQFVVMIDAGSTGSRVHVYEFDVCTQPPTLLDETFEKVTPGLSHFDIDAVGAAKSLDGLLDTAVKKIPLKLRGCSPVAVKATAGLRKLGEEKSEAILKAVRKHLEEDYPFPVVEEDGISVMSGEEEGVYAWITTNFLLGNIGAGEKLPTSAIFDLGGGSTQIVFEPSFPPNERMIEGEHKYDLDFGEAKYTLYQYSHLGYGLMEARNSVNAAILETAIKDGKIEKTDYAPVKEIESPCLPPGTKAAKEVVTLANNKKYTVTFKGPSTATGPALCRSLAEKILKKDAECTNPPCSFNGIHQPSLVRTFKESNDLYIFSYFYDKTQPLGMPSSFTLQELTELARLVCSGEDVWKSVFSAVDGSLDELLKEPQWCLDLSFEVALLHTGYDIPLQRELRTAQTIKGNEIGWCLGASLPLLESTNWKCKVTEAL</sequence>
<evidence type="ECO:0000313" key="19">
    <source>
        <dbReference type="Proteomes" id="UP000190831"/>
    </source>
</evidence>
<feature type="binding site" evidence="15">
    <location>
        <begin position="261"/>
        <end position="265"/>
    </location>
    <ligand>
        <name>ATP</name>
        <dbReference type="ChEBI" id="CHEBI:30616"/>
    </ligand>
</feature>
<name>A0A1G4M8N8_LACFM</name>
<dbReference type="EMBL" id="LT598489">
    <property type="protein sequence ID" value="SCW00174.1"/>
    <property type="molecule type" value="Genomic_DNA"/>
</dbReference>
<keyword evidence="5 16" id="KW-0378">Hydrolase</keyword>
<accession>A0A1G4M8N8</accession>
<evidence type="ECO:0000256" key="14">
    <source>
        <dbReference type="PIRSR" id="PIRSR600407-1"/>
    </source>
</evidence>
<dbReference type="Gene3D" id="3.30.420.40">
    <property type="match status" value="1"/>
</dbReference>
<evidence type="ECO:0000256" key="9">
    <source>
        <dbReference type="ARBA" id="ARBA00023136"/>
    </source>
</evidence>
<dbReference type="OMA" id="WTCRIKE"/>
<evidence type="ECO:0000256" key="7">
    <source>
        <dbReference type="ARBA" id="ARBA00022989"/>
    </source>
</evidence>
<dbReference type="OrthoDB" id="6372431at2759"/>
<evidence type="ECO:0000256" key="5">
    <source>
        <dbReference type="ARBA" id="ARBA00022801"/>
    </source>
</evidence>
<comment type="function">
    <text evidence="10">After transfer of sugars to endogenous macromolecular acceptors, the enzyme converts nucleoside diphosphates to nucleoside monophosphates which in turn exit the Golgi lumen in a coupled antiporter reaction, allowing entry of additional nucleotide sugar from the cytosol.</text>
</comment>
<proteinExistence type="inferred from homology"/>
<reference evidence="19" key="1">
    <citation type="submission" date="2016-03" db="EMBL/GenBank/DDBJ databases">
        <authorList>
            <person name="Devillers H."/>
        </authorList>
    </citation>
    <scope>NUCLEOTIDE SEQUENCE [LARGE SCALE GENOMIC DNA]</scope>
</reference>
<comment type="similarity">
    <text evidence="3 16">Belongs to the GDA1/CD39 NTPase family.</text>
</comment>
<dbReference type="GO" id="GO:0006487">
    <property type="term" value="P:protein N-linked glycosylation"/>
    <property type="evidence" value="ECO:0007669"/>
    <property type="project" value="TreeGrafter"/>
</dbReference>
<evidence type="ECO:0000256" key="4">
    <source>
        <dbReference type="ARBA" id="ARBA00022692"/>
    </source>
</evidence>
<organism evidence="18 19">
    <name type="scientific">Lachancea fermentati</name>
    <name type="common">Zygosaccharomyces fermentati</name>
    <dbReference type="NCBI Taxonomy" id="4955"/>
    <lineage>
        <taxon>Eukaryota</taxon>
        <taxon>Fungi</taxon>
        <taxon>Dikarya</taxon>
        <taxon>Ascomycota</taxon>
        <taxon>Saccharomycotina</taxon>
        <taxon>Saccharomycetes</taxon>
        <taxon>Saccharomycetales</taxon>
        <taxon>Saccharomycetaceae</taxon>
        <taxon>Lachancea</taxon>
    </lineage>
</organism>
<dbReference type="GO" id="GO:0004382">
    <property type="term" value="F:GDP phosphatase activity"/>
    <property type="evidence" value="ECO:0007669"/>
    <property type="project" value="UniProtKB-EC"/>
</dbReference>
<evidence type="ECO:0000256" key="13">
    <source>
        <dbReference type="ARBA" id="ARBA00067799"/>
    </source>
</evidence>
<evidence type="ECO:0000256" key="3">
    <source>
        <dbReference type="ARBA" id="ARBA00009283"/>
    </source>
</evidence>
<evidence type="ECO:0000256" key="1">
    <source>
        <dbReference type="ARBA" id="ARBA00004323"/>
    </source>
</evidence>
<keyword evidence="6" id="KW-0735">Signal-anchor</keyword>
<keyword evidence="8" id="KW-0333">Golgi apparatus</keyword>
<keyword evidence="19" id="KW-1185">Reference proteome</keyword>
<keyword evidence="4" id="KW-0812">Transmembrane</keyword>
<dbReference type="FunFam" id="3.30.420.150:FF:000009">
    <property type="entry name" value="Guanosine-diphosphatase, putative"/>
    <property type="match status" value="1"/>
</dbReference>
<dbReference type="PANTHER" id="PTHR11782">
    <property type="entry name" value="ADENOSINE/GUANOSINE DIPHOSPHATASE"/>
    <property type="match status" value="1"/>
</dbReference>
<dbReference type="Proteomes" id="UP000190831">
    <property type="component" value="Chromosome B"/>
</dbReference>
<comment type="catalytic activity">
    <reaction evidence="12">
        <text>GDP + H2O = GMP + phosphate + H(+)</text>
        <dbReference type="Rhea" id="RHEA:22156"/>
        <dbReference type="ChEBI" id="CHEBI:15377"/>
        <dbReference type="ChEBI" id="CHEBI:15378"/>
        <dbReference type="ChEBI" id="CHEBI:43474"/>
        <dbReference type="ChEBI" id="CHEBI:58115"/>
        <dbReference type="ChEBI" id="CHEBI:58189"/>
        <dbReference type="EC" id="3.6.1.42"/>
    </reaction>
</comment>
<feature type="region of interest" description="Disordered" evidence="17">
    <location>
        <begin position="49"/>
        <end position="88"/>
    </location>
</feature>
<evidence type="ECO:0000256" key="16">
    <source>
        <dbReference type="RuleBase" id="RU003833"/>
    </source>
</evidence>
<dbReference type="Gene3D" id="3.30.420.150">
    <property type="entry name" value="Exopolyphosphatase. Domain 2"/>
    <property type="match status" value="1"/>
</dbReference>
<evidence type="ECO:0000256" key="10">
    <source>
        <dbReference type="ARBA" id="ARBA00037742"/>
    </source>
</evidence>
<dbReference type="GO" id="GO:0005524">
    <property type="term" value="F:ATP binding"/>
    <property type="evidence" value="ECO:0007669"/>
    <property type="project" value="UniProtKB-KW"/>
</dbReference>
<gene>
    <name evidence="18" type="ORF">LAFE_0B11078G</name>
</gene>
<evidence type="ECO:0000256" key="15">
    <source>
        <dbReference type="PIRSR" id="PIRSR600407-2"/>
    </source>
</evidence>
<dbReference type="GO" id="GO:0017111">
    <property type="term" value="F:ribonucleoside triphosphate phosphatase activity"/>
    <property type="evidence" value="ECO:0007669"/>
    <property type="project" value="TreeGrafter"/>
</dbReference>
<evidence type="ECO:0000313" key="18">
    <source>
        <dbReference type="EMBL" id="SCW00174.1"/>
    </source>
</evidence>
<dbReference type="GO" id="GO:0009134">
    <property type="term" value="P:nucleoside diphosphate catabolic process"/>
    <property type="evidence" value="ECO:0007669"/>
    <property type="project" value="TreeGrafter"/>
</dbReference>
<evidence type="ECO:0000256" key="2">
    <source>
        <dbReference type="ARBA" id="ARBA00004922"/>
    </source>
</evidence>
<keyword evidence="15" id="KW-0067">ATP-binding</keyword>
<dbReference type="PROSITE" id="PS01238">
    <property type="entry name" value="GDA1_CD39_NTPASE"/>
    <property type="match status" value="1"/>
</dbReference>
<comment type="subcellular location">
    <subcellularLocation>
        <location evidence="1">Golgi apparatus membrane</location>
        <topology evidence="1">Single-pass type II membrane protein</topology>
    </subcellularLocation>
</comment>
<evidence type="ECO:0000256" key="11">
    <source>
        <dbReference type="ARBA" id="ARBA00038903"/>
    </source>
</evidence>
<evidence type="ECO:0000256" key="8">
    <source>
        <dbReference type="ARBA" id="ARBA00023034"/>
    </source>
</evidence>
<dbReference type="InterPro" id="IPR000407">
    <property type="entry name" value="GDA1_CD39_NTPase"/>
</dbReference>